<evidence type="ECO:0000313" key="1">
    <source>
        <dbReference type="EMBL" id="KAE8311160.1"/>
    </source>
</evidence>
<reference evidence="2" key="1">
    <citation type="submission" date="2019-04" db="EMBL/GenBank/DDBJ databases">
        <title>Friends and foes A comparative genomics studyof 23 Aspergillus species from section Flavi.</title>
        <authorList>
            <consortium name="DOE Joint Genome Institute"/>
            <person name="Kjaerbolling I."/>
            <person name="Vesth T."/>
            <person name="Frisvad J.C."/>
            <person name="Nybo J.L."/>
            <person name="Theobald S."/>
            <person name="Kildgaard S."/>
            <person name="Isbrandt T."/>
            <person name="Kuo A."/>
            <person name="Sato A."/>
            <person name="Lyhne E.K."/>
            <person name="Kogle M.E."/>
            <person name="Wiebenga A."/>
            <person name="Kun R.S."/>
            <person name="Lubbers R.J."/>
            <person name="Makela M.R."/>
            <person name="Barry K."/>
            <person name="Chovatia M."/>
            <person name="Clum A."/>
            <person name="Daum C."/>
            <person name="Haridas S."/>
            <person name="He G."/>
            <person name="LaButti K."/>
            <person name="Lipzen A."/>
            <person name="Mondo S."/>
            <person name="Riley R."/>
            <person name="Salamov A."/>
            <person name="Simmons B.A."/>
            <person name="Magnuson J.K."/>
            <person name="Henrissat B."/>
            <person name="Mortensen U.H."/>
            <person name="Larsen T.O."/>
            <person name="Devries R.P."/>
            <person name="Grigoriev I.V."/>
            <person name="Machida M."/>
            <person name="Baker S.E."/>
            <person name="Andersen M.R."/>
        </authorList>
    </citation>
    <scope>NUCLEOTIDE SEQUENCE [LARGE SCALE GENOMIC DNA]</scope>
    <source>
        <strain evidence="2">CBS 130015</strain>
    </source>
</reference>
<protein>
    <submittedName>
        <fullName evidence="1">Uncharacterized protein</fullName>
    </submittedName>
</protein>
<accession>A0A5N6VVQ2</accession>
<proteinExistence type="predicted"/>
<dbReference type="AlphaFoldDB" id="A0A5N6VVQ2"/>
<dbReference type="Proteomes" id="UP000325433">
    <property type="component" value="Unassembled WGS sequence"/>
</dbReference>
<evidence type="ECO:0000313" key="2">
    <source>
        <dbReference type="Proteomes" id="UP000325433"/>
    </source>
</evidence>
<keyword evidence="2" id="KW-1185">Reference proteome</keyword>
<sequence length="129" mass="14843">MASEDLTNMRSVPIWRARDTPIRSMYRLYEAMAAGEYYAIGPEVEYIWYQRSWIISRVPDPRDPDPVRYAILASIAEELAKAFNWLLSLGCGVINASTSTVKLLRTCLLHIRRKLHRLGPNASFQLMLN</sequence>
<gene>
    <name evidence="1" type="ORF">BDV41DRAFT_350276</name>
</gene>
<name>A0A5N6VVQ2_9EURO</name>
<dbReference type="EMBL" id="ML738345">
    <property type="protein sequence ID" value="KAE8311160.1"/>
    <property type="molecule type" value="Genomic_DNA"/>
</dbReference>
<organism evidence="1 2">
    <name type="scientific">Aspergillus transmontanensis</name>
    <dbReference type="NCBI Taxonomy" id="1034304"/>
    <lineage>
        <taxon>Eukaryota</taxon>
        <taxon>Fungi</taxon>
        <taxon>Dikarya</taxon>
        <taxon>Ascomycota</taxon>
        <taxon>Pezizomycotina</taxon>
        <taxon>Eurotiomycetes</taxon>
        <taxon>Eurotiomycetidae</taxon>
        <taxon>Eurotiales</taxon>
        <taxon>Aspergillaceae</taxon>
        <taxon>Aspergillus</taxon>
        <taxon>Aspergillus subgen. Circumdati</taxon>
    </lineage>
</organism>